<dbReference type="AlphaFoldDB" id="A0A3B0WXC8"/>
<protein>
    <recommendedName>
        <fullName evidence="2">Porin domain-containing protein</fullName>
    </recommendedName>
</protein>
<gene>
    <name evidence="1" type="ORF">MNBD_GAMMA09-1402</name>
</gene>
<organism evidence="1">
    <name type="scientific">hydrothermal vent metagenome</name>
    <dbReference type="NCBI Taxonomy" id="652676"/>
    <lineage>
        <taxon>unclassified sequences</taxon>
        <taxon>metagenomes</taxon>
        <taxon>ecological metagenomes</taxon>
    </lineage>
</organism>
<name>A0A3B0WXC8_9ZZZZ</name>
<dbReference type="EMBL" id="UOFI01000004">
    <property type="protein sequence ID" value="VAW60678.1"/>
    <property type="molecule type" value="Genomic_DNA"/>
</dbReference>
<accession>A0A3B0WXC8</accession>
<dbReference type="SUPFAM" id="SSF56935">
    <property type="entry name" value="Porins"/>
    <property type="match status" value="1"/>
</dbReference>
<evidence type="ECO:0008006" key="2">
    <source>
        <dbReference type="Google" id="ProtNLM"/>
    </source>
</evidence>
<sequence length="359" mass="40382">MSSILTTTACWLLVIYLALLPCLAQAEKDLFIFPELRTLRINSDNSDFSDTYATIDFFGSVRYDQFRFLGEIFLTEDGIEAERFQLGYDFSALSTAWLGRFHNPLGYWNTQYHHGTYLQTSISRPEIAKFEHNGGLFPSHVSGVLLETGHDINNDGALDFSFAAGTSPELRMGNDQSTSGLVLHPRELFSTGKGNHKLSLTARIIYRPESVQNNQLGFFASQANIKVSDSSIETIDLKIAGLFAYWQAQNLNFYGSLFYSRDNVNSANATDKGSFTSGYMQLDYLFSSDWTVFARVENTSGEKTDPYLALMSNFSPEAQVTGLRWDITRQQAIKFEISRKHTGTEEPVTTILNWAAIFP</sequence>
<evidence type="ECO:0000313" key="1">
    <source>
        <dbReference type="EMBL" id="VAW60678.1"/>
    </source>
</evidence>
<proteinExistence type="predicted"/>
<reference evidence="1" key="1">
    <citation type="submission" date="2018-06" db="EMBL/GenBank/DDBJ databases">
        <authorList>
            <person name="Zhirakovskaya E."/>
        </authorList>
    </citation>
    <scope>NUCLEOTIDE SEQUENCE</scope>
</reference>